<sequence>MKQFGCTATLLAALVLGLATVSGCAATGSSTGQAIDDAAITTGVKAAINGNPKLSVSELDVDTERGVVQLSGFVSSADDVAAAANAARTVRGVKSVRNDLRLR</sequence>
<keyword evidence="1" id="KW-0732">Signal</keyword>
<keyword evidence="4" id="KW-1185">Reference proteome</keyword>
<evidence type="ECO:0000256" key="1">
    <source>
        <dbReference type="SAM" id="SignalP"/>
    </source>
</evidence>
<evidence type="ECO:0000313" key="3">
    <source>
        <dbReference type="EMBL" id="MFC5550468.1"/>
    </source>
</evidence>
<accession>A0ABW0S0N1</accession>
<reference evidence="4" key="1">
    <citation type="journal article" date="2019" name="Int. J. Syst. Evol. Microbiol.">
        <title>The Global Catalogue of Microorganisms (GCM) 10K type strain sequencing project: providing services to taxonomists for standard genome sequencing and annotation.</title>
        <authorList>
            <consortium name="The Broad Institute Genomics Platform"/>
            <consortium name="The Broad Institute Genome Sequencing Center for Infectious Disease"/>
            <person name="Wu L."/>
            <person name="Ma J."/>
        </authorList>
    </citation>
    <scope>NUCLEOTIDE SEQUENCE [LARGE SCALE GENOMIC DNA]</scope>
    <source>
        <strain evidence="4">CGMCC 4.5798</strain>
    </source>
</reference>
<evidence type="ECO:0000259" key="2">
    <source>
        <dbReference type="PROSITE" id="PS50914"/>
    </source>
</evidence>
<gene>
    <name evidence="3" type="ORF">ACFPO9_18275</name>
</gene>
<feature type="domain" description="BON" evidence="2">
    <location>
        <begin position="36"/>
        <end position="103"/>
    </location>
</feature>
<dbReference type="Pfam" id="PF04972">
    <property type="entry name" value="BON"/>
    <property type="match status" value="1"/>
</dbReference>
<comment type="caution">
    <text evidence="3">The sequence shown here is derived from an EMBL/GenBank/DDBJ whole genome shotgun (WGS) entry which is preliminary data.</text>
</comment>
<dbReference type="InterPro" id="IPR051686">
    <property type="entry name" value="Lipoprotein_DolP"/>
</dbReference>
<protein>
    <submittedName>
        <fullName evidence="3">BON domain-containing protein</fullName>
    </submittedName>
</protein>
<dbReference type="PROSITE" id="PS50914">
    <property type="entry name" value="BON"/>
    <property type="match status" value="1"/>
</dbReference>
<dbReference type="PROSITE" id="PS51257">
    <property type="entry name" value="PROKAR_LIPOPROTEIN"/>
    <property type="match status" value="1"/>
</dbReference>
<dbReference type="InterPro" id="IPR007055">
    <property type="entry name" value="BON_dom"/>
</dbReference>
<organism evidence="3 4">
    <name type="scientific">Massilia aerilata</name>
    <dbReference type="NCBI Taxonomy" id="453817"/>
    <lineage>
        <taxon>Bacteria</taxon>
        <taxon>Pseudomonadati</taxon>
        <taxon>Pseudomonadota</taxon>
        <taxon>Betaproteobacteria</taxon>
        <taxon>Burkholderiales</taxon>
        <taxon>Oxalobacteraceae</taxon>
        <taxon>Telluria group</taxon>
        <taxon>Massilia</taxon>
    </lineage>
</organism>
<dbReference type="InterPro" id="IPR014004">
    <property type="entry name" value="Transpt-assoc_nodulatn_dom_bac"/>
</dbReference>
<dbReference type="SMART" id="SM00749">
    <property type="entry name" value="BON"/>
    <property type="match status" value="1"/>
</dbReference>
<proteinExistence type="predicted"/>
<dbReference type="Proteomes" id="UP001596086">
    <property type="component" value="Unassembled WGS sequence"/>
</dbReference>
<feature type="chain" id="PRO_5046321305" evidence="1">
    <location>
        <begin position="26"/>
        <end position="103"/>
    </location>
</feature>
<evidence type="ECO:0000313" key="4">
    <source>
        <dbReference type="Proteomes" id="UP001596086"/>
    </source>
</evidence>
<dbReference type="EMBL" id="JBHSMZ010000015">
    <property type="protein sequence ID" value="MFC5550468.1"/>
    <property type="molecule type" value="Genomic_DNA"/>
</dbReference>
<dbReference type="PANTHER" id="PTHR34606:SF16">
    <property type="entry name" value="BON DOMAIN-CONTAINING PROTEIN"/>
    <property type="match status" value="1"/>
</dbReference>
<dbReference type="RefSeq" id="WP_379773101.1">
    <property type="nucleotide sequence ID" value="NZ_JBHSMZ010000015.1"/>
</dbReference>
<dbReference type="Gene3D" id="3.30.1340.30">
    <property type="match status" value="1"/>
</dbReference>
<feature type="signal peptide" evidence="1">
    <location>
        <begin position="1"/>
        <end position="25"/>
    </location>
</feature>
<dbReference type="PANTHER" id="PTHR34606">
    <property type="entry name" value="BON DOMAIN-CONTAINING PROTEIN"/>
    <property type="match status" value="1"/>
</dbReference>
<name>A0ABW0S0N1_9BURK</name>